<organism evidence="1 2">
    <name type="scientific">Flammeovirga aprica JL-4</name>
    <dbReference type="NCBI Taxonomy" id="694437"/>
    <lineage>
        <taxon>Bacteria</taxon>
        <taxon>Pseudomonadati</taxon>
        <taxon>Bacteroidota</taxon>
        <taxon>Cytophagia</taxon>
        <taxon>Cytophagales</taxon>
        <taxon>Flammeovirgaceae</taxon>
        <taxon>Flammeovirga</taxon>
    </lineage>
</organism>
<dbReference type="EMBL" id="JABANE010000044">
    <property type="protein sequence ID" value="NME69610.1"/>
    <property type="molecule type" value="Genomic_DNA"/>
</dbReference>
<accession>A0A7X9XAF7</accession>
<dbReference type="Proteomes" id="UP000576082">
    <property type="component" value="Unassembled WGS sequence"/>
</dbReference>
<gene>
    <name evidence="1" type="ORF">HHU12_16650</name>
</gene>
<dbReference type="GO" id="GO:0004553">
    <property type="term" value="F:hydrolase activity, hydrolyzing O-glycosyl compounds"/>
    <property type="evidence" value="ECO:0007669"/>
    <property type="project" value="UniProtKB-ARBA"/>
</dbReference>
<evidence type="ECO:0000313" key="2">
    <source>
        <dbReference type="Proteomes" id="UP000576082"/>
    </source>
</evidence>
<dbReference type="PANTHER" id="PTHR35332">
    <property type="entry name" value="REGULATION OF ENOLASE PROTEIN 1"/>
    <property type="match status" value="1"/>
</dbReference>
<dbReference type="InterPro" id="IPR015987">
    <property type="entry name" value="UCP022704"/>
</dbReference>
<name>A0A7X9XAF7_9BACT</name>
<evidence type="ECO:0000313" key="1">
    <source>
        <dbReference type="EMBL" id="NME69610.1"/>
    </source>
</evidence>
<dbReference type="PANTHER" id="PTHR35332:SF2">
    <property type="entry name" value="REGULATION OF ENOLASE PROTEIN 1"/>
    <property type="match status" value="1"/>
</dbReference>
<protein>
    <submittedName>
        <fullName evidence="1">DUF1349 domain-containing protein</fullName>
    </submittedName>
</protein>
<dbReference type="InterPro" id="IPR009784">
    <property type="entry name" value="DUF1349"/>
</dbReference>
<dbReference type="SUPFAM" id="SSF49899">
    <property type="entry name" value="Concanavalin A-like lectins/glucanases"/>
    <property type="match status" value="1"/>
</dbReference>
<dbReference type="PIRSF" id="PIRSF022704">
    <property type="entry name" value="UCP022704"/>
    <property type="match status" value="1"/>
</dbReference>
<reference evidence="1 2" key="1">
    <citation type="submission" date="2020-04" db="EMBL/GenBank/DDBJ databases">
        <title>Flammeovirga sp. SR4, a novel species isolated from seawater.</title>
        <authorList>
            <person name="Wang X."/>
        </authorList>
    </citation>
    <scope>NUCLEOTIDE SEQUENCE [LARGE SCALE GENOMIC DNA]</scope>
    <source>
        <strain evidence="1 2">ATCC 23126</strain>
    </source>
</reference>
<dbReference type="AlphaFoldDB" id="A0A7X9XAF7"/>
<dbReference type="InterPro" id="IPR013320">
    <property type="entry name" value="ConA-like_dom_sf"/>
</dbReference>
<dbReference type="GO" id="GO:0005975">
    <property type="term" value="P:carbohydrate metabolic process"/>
    <property type="evidence" value="ECO:0007669"/>
    <property type="project" value="UniProtKB-ARBA"/>
</dbReference>
<dbReference type="Pfam" id="PF07081">
    <property type="entry name" value="DUF1349"/>
    <property type="match status" value="1"/>
</dbReference>
<keyword evidence="2" id="KW-1185">Reference proteome</keyword>
<sequence>MKKLLLGLGLILGSIQLTMGQDLNKMQWFNAPEKWSVDGSTLKMQVTPQTDYWRKTHYGFTVDDGPFLYELRGGEFEVSVKITGAYKTRFDQMGLMLRIDEKHWIKTGIEYVDGDYNFSAVVTNEHSSWNYIALEGKPKSIWIKAIRRQDAVEIFYSLDGEKYTMSNLAYLPDHKPVMVGMMGASPDGTGFEATFEEFKIKHLADERRLEWLEKNKE</sequence>
<dbReference type="RefSeq" id="WP_169657876.1">
    <property type="nucleotide sequence ID" value="NZ_JABANE010000044.1"/>
</dbReference>
<dbReference type="Gene3D" id="2.60.120.200">
    <property type="match status" value="1"/>
</dbReference>
<comment type="caution">
    <text evidence="1">The sequence shown here is derived from an EMBL/GenBank/DDBJ whole genome shotgun (WGS) entry which is preliminary data.</text>
</comment>
<proteinExistence type="predicted"/>